<keyword evidence="1 4" id="KW-0808">Transferase</keyword>
<proteinExistence type="predicted"/>
<dbReference type="InterPro" id="IPR016181">
    <property type="entry name" value="Acyl_CoA_acyltransferase"/>
</dbReference>
<dbReference type="PANTHER" id="PTHR43072:SF23">
    <property type="entry name" value="UPF0039 PROTEIN C11D3.02C"/>
    <property type="match status" value="1"/>
</dbReference>
<name>A0A1H1FN33_9BACI</name>
<dbReference type="Gene3D" id="3.40.630.30">
    <property type="match status" value="1"/>
</dbReference>
<dbReference type="CDD" id="cd04301">
    <property type="entry name" value="NAT_SF"/>
    <property type="match status" value="1"/>
</dbReference>
<dbReference type="GO" id="GO:0016747">
    <property type="term" value="F:acyltransferase activity, transferring groups other than amino-acyl groups"/>
    <property type="evidence" value="ECO:0007669"/>
    <property type="project" value="InterPro"/>
</dbReference>
<protein>
    <submittedName>
        <fullName evidence="4">Phosphinothricin acetyltransferase</fullName>
    </submittedName>
</protein>
<evidence type="ECO:0000256" key="1">
    <source>
        <dbReference type="ARBA" id="ARBA00022679"/>
    </source>
</evidence>
<accession>A0A1H1FN33</accession>
<dbReference type="RefSeq" id="WP_092494047.1">
    <property type="nucleotide sequence ID" value="NZ_FNKD01000004.1"/>
</dbReference>
<dbReference type="Pfam" id="PF00583">
    <property type="entry name" value="Acetyltransf_1"/>
    <property type="match status" value="1"/>
</dbReference>
<dbReference type="Proteomes" id="UP000199444">
    <property type="component" value="Unassembled WGS sequence"/>
</dbReference>
<evidence type="ECO:0000313" key="5">
    <source>
        <dbReference type="Proteomes" id="UP000199444"/>
    </source>
</evidence>
<dbReference type="EMBL" id="FNKD01000004">
    <property type="protein sequence ID" value="SDR02178.1"/>
    <property type="molecule type" value="Genomic_DNA"/>
</dbReference>
<sequence length="161" mass="18233">MDTMKKEDWEHVRDIFIEGINTGNATFETKAPTWEEWDRGHFSVSRLVVRDGKDVIGWAALSPISTREAHSGVGEVSIYISERSIGKGIGTKLMEELIVSSETNGFWTLQTNIFPENETSIKLHKKFGFIEVGVRKRLGKLNGVWRDVVLLERRSNVVGND</sequence>
<evidence type="ECO:0000313" key="4">
    <source>
        <dbReference type="EMBL" id="SDR02178.1"/>
    </source>
</evidence>
<reference evidence="4 5" key="1">
    <citation type="submission" date="2016-10" db="EMBL/GenBank/DDBJ databases">
        <authorList>
            <person name="de Groot N.N."/>
        </authorList>
    </citation>
    <scope>NUCLEOTIDE SEQUENCE [LARGE SCALE GENOMIC DNA]</scope>
    <source>
        <strain evidence="4 5">CGMCC 1.10449</strain>
    </source>
</reference>
<dbReference type="STRING" id="553311.SAMN05216231_3302"/>
<dbReference type="AlphaFoldDB" id="A0A1H1FN33"/>
<keyword evidence="5" id="KW-1185">Reference proteome</keyword>
<evidence type="ECO:0000259" key="3">
    <source>
        <dbReference type="PROSITE" id="PS51186"/>
    </source>
</evidence>
<evidence type="ECO:0000256" key="2">
    <source>
        <dbReference type="ARBA" id="ARBA00023315"/>
    </source>
</evidence>
<dbReference type="SUPFAM" id="SSF55729">
    <property type="entry name" value="Acyl-CoA N-acyltransferases (Nat)"/>
    <property type="match status" value="1"/>
</dbReference>
<gene>
    <name evidence="4" type="ORF">SAMN05216231_3302</name>
</gene>
<dbReference type="InterPro" id="IPR000182">
    <property type="entry name" value="GNAT_dom"/>
</dbReference>
<dbReference type="PROSITE" id="PS51186">
    <property type="entry name" value="GNAT"/>
    <property type="match status" value="1"/>
</dbReference>
<keyword evidence="2" id="KW-0012">Acyltransferase</keyword>
<organism evidence="4 5">
    <name type="scientific">Virgibacillus salinus</name>
    <dbReference type="NCBI Taxonomy" id="553311"/>
    <lineage>
        <taxon>Bacteria</taxon>
        <taxon>Bacillati</taxon>
        <taxon>Bacillota</taxon>
        <taxon>Bacilli</taxon>
        <taxon>Bacillales</taxon>
        <taxon>Bacillaceae</taxon>
        <taxon>Virgibacillus</taxon>
    </lineage>
</organism>
<feature type="domain" description="N-acetyltransferase" evidence="3">
    <location>
        <begin position="1"/>
        <end position="152"/>
    </location>
</feature>
<dbReference type="PANTHER" id="PTHR43072">
    <property type="entry name" value="N-ACETYLTRANSFERASE"/>
    <property type="match status" value="1"/>
</dbReference>